<evidence type="ECO:0000259" key="1">
    <source>
        <dbReference type="Pfam" id="PF08348"/>
    </source>
</evidence>
<dbReference type="PANTHER" id="PTHR35568:SF1">
    <property type="entry name" value="TRANSCRIPTIONAL REGULATOR DAUR"/>
    <property type="match status" value="1"/>
</dbReference>
<dbReference type="Pfam" id="PF08348">
    <property type="entry name" value="PAS_6"/>
    <property type="match status" value="1"/>
</dbReference>
<gene>
    <name evidence="3" type="ORF">H9X81_00970</name>
</gene>
<reference evidence="3 4" key="1">
    <citation type="journal article" date="2021" name="Sci. Rep.">
        <title>The distribution of antibiotic resistance genes in chicken gut microbiota commensals.</title>
        <authorList>
            <person name="Juricova H."/>
            <person name="Matiasovicova J."/>
            <person name="Kubasova T."/>
            <person name="Cejkova D."/>
            <person name="Rychlik I."/>
        </authorList>
    </citation>
    <scope>NUCLEOTIDE SEQUENCE [LARGE SCALE GENOMIC DNA]</scope>
    <source>
        <strain evidence="3 4">An564</strain>
    </source>
</reference>
<evidence type="ECO:0000313" key="4">
    <source>
        <dbReference type="Proteomes" id="UP000724149"/>
    </source>
</evidence>
<keyword evidence="4" id="KW-1185">Reference proteome</keyword>
<organism evidence="3 4">
    <name type="scientific">Hydrogenoanaerobacterium saccharovorans</name>
    <dbReference type="NCBI Taxonomy" id="474960"/>
    <lineage>
        <taxon>Bacteria</taxon>
        <taxon>Bacillati</taxon>
        <taxon>Bacillota</taxon>
        <taxon>Clostridia</taxon>
        <taxon>Eubacteriales</taxon>
        <taxon>Oscillospiraceae</taxon>
        <taxon>Hydrogenoanaerobacterium</taxon>
    </lineage>
</organism>
<name>A0ABS2GLB4_9FIRM</name>
<dbReference type="PANTHER" id="PTHR35568">
    <property type="entry name" value="TRANSCRIPTIONAL REGULATOR DAUR"/>
    <property type="match status" value="1"/>
</dbReference>
<evidence type="ECO:0000313" key="3">
    <source>
        <dbReference type="EMBL" id="MBM6922265.1"/>
    </source>
</evidence>
<sequence>MEPIMKEYCELVGFLGKVLGQDYEIILHDLSNMDHSVIAVANGHVSGRRIGSPMNENGLRLIRSGAWKDNPEMIRYRGYSKKSNQLLCFARFIKNQEGEPIGMLCINYDYTNSQKLVDSLTEQLGIASLPDQAESEKYFKSDTEKFPDNMEEVVYGICNQVLSEATVPVDRLSQDEKIAIVEKLDGKGVFLFKGAVALVAGRLQTSEATIYRYLSKINRAGGKNGLQ</sequence>
<dbReference type="EMBL" id="JACSNR010000001">
    <property type="protein sequence ID" value="MBM6922265.1"/>
    <property type="molecule type" value="Genomic_DNA"/>
</dbReference>
<dbReference type="Pfam" id="PF13309">
    <property type="entry name" value="HTH_22"/>
    <property type="match status" value="1"/>
</dbReference>
<protein>
    <submittedName>
        <fullName evidence="3">PAS domain-containing protein</fullName>
    </submittedName>
</protein>
<comment type="caution">
    <text evidence="3">The sequence shown here is derived from an EMBL/GenBank/DDBJ whole genome shotgun (WGS) entry which is preliminary data.</text>
</comment>
<dbReference type="InterPro" id="IPR013559">
    <property type="entry name" value="YheO"/>
</dbReference>
<dbReference type="Proteomes" id="UP000724149">
    <property type="component" value="Unassembled WGS sequence"/>
</dbReference>
<dbReference type="InterPro" id="IPR039445">
    <property type="entry name" value="DauR-like_HTH"/>
</dbReference>
<feature type="domain" description="YheO-like" evidence="1">
    <location>
        <begin position="6"/>
        <end position="116"/>
    </location>
</feature>
<feature type="domain" description="Transcriptional regulator DauR-like HTH" evidence="2">
    <location>
        <begin position="157"/>
        <end position="214"/>
    </location>
</feature>
<proteinExistence type="predicted"/>
<evidence type="ECO:0000259" key="2">
    <source>
        <dbReference type="Pfam" id="PF13309"/>
    </source>
</evidence>
<dbReference type="InterPro" id="IPR039446">
    <property type="entry name" value="DauR-like"/>
</dbReference>
<accession>A0ABS2GLB4</accession>
<dbReference type="RefSeq" id="WP_177503005.1">
    <property type="nucleotide sequence ID" value="NZ_JACSNR010000001.1"/>
</dbReference>